<keyword evidence="2" id="KW-0238">DNA-binding</keyword>
<dbReference type="GO" id="GO:0006950">
    <property type="term" value="P:response to stress"/>
    <property type="evidence" value="ECO:0007669"/>
    <property type="project" value="TreeGrafter"/>
</dbReference>
<protein>
    <submittedName>
        <fullName evidence="2">DNA-binding MarR family transcriptional regulator</fullName>
    </submittedName>
</protein>
<evidence type="ECO:0000259" key="1">
    <source>
        <dbReference type="PROSITE" id="PS50995"/>
    </source>
</evidence>
<dbReference type="SUPFAM" id="SSF46785">
    <property type="entry name" value="Winged helix' DNA-binding domain"/>
    <property type="match status" value="1"/>
</dbReference>
<proteinExistence type="predicted"/>
<dbReference type="SMART" id="SM00347">
    <property type="entry name" value="HTH_MARR"/>
    <property type="match status" value="1"/>
</dbReference>
<dbReference type="GO" id="GO:0003677">
    <property type="term" value="F:DNA binding"/>
    <property type="evidence" value="ECO:0007669"/>
    <property type="project" value="UniProtKB-KW"/>
</dbReference>
<dbReference type="Pfam" id="PF01047">
    <property type="entry name" value="MarR"/>
    <property type="match status" value="1"/>
</dbReference>
<dbReference type="PANTHER" id="PTHR33164">
    <property type="entry name" value="TRANSCRIPTIONAL REGULATOR, MARR FAMILY"/>
    <property type="match status" value="1"/>
</dbReference>
<accession>A0A7W3LKP2</accession>
<evidence type="ECO:0000313" key="2">
    <source>
        <dbReference type="EMBL" id="MBA8949894.1"/>
    </source>
</evidence>
<dbReference type="RefSeq" id="WP_182842396.1">
    <property type="nucleotide sequence ID" value="NZ_BAAALP010000027.1"/>
</dbReference>
<dbReference type="EMBL" id="JACJIA010000002">
    <property type="protein sequence ID" value="MBA8949894.1"/>
    <property type="molecule type" value="Genomic_DNA"/>
</dbReference>
<dbReference type="InterPro" id="IPR036390">
    <property type="entry name" value="WH_DNA-bd_sf"/>
</dbReference>
<dbReference type="InterPro" id="IPR036388">
    <property type="entry name" value="WH-like_DNA-bd_sf"/>
</dbReference>
<feature type="domain" description="HTH marR-type" evidence="1">
    <location>
        <begin position="19"/>
        <end position="155"/>
    </location>
</feature>
<dbReference type="PRINTS" id="PR00598">
    <property type="entry name" value="HTHMARR"/>
</dbReference>
<reference evidence="2 3" key="1">
    <citation type="submission" date="2020-08" db="EMBL/GenBank/DDBJ databases">
        <title>Genomic Encyclopedia of Type Strains, Phase IV (KMG-IV): sequencing the most valuable type-strain genomes for metagenomic binning, comparative biology and taxonomic classification.</title>
        <authorList>
            <person name="Goeker M."/>
        </authorList>
    </citation>
    <scope>NUCLEOTIDE SEQUENCE [LARGE SCALE GENOMIC DNA]</scope>
    <source>
        <strain evidence="2 3">DSM 44197</strain>
    </source>
</reference>
<dbReference type="Gene3D" id="1.10.10.10">
    <property type="entry name" value="Winged helix-like DNA-binding domain superfamily/Winged helix DNA-binding domain"/>
    <property type="match status" value="1"/>
</dbReference>
<gene>
    <name evidence="2" type="ORF">HNR61_001507</name>
</gene>
<dbReference type="Proteomes" id="UP000572680">
    <property type="component" value="Unassembled WGS sequence"/>
</dbReference>
<dbReference type="PROSITE" id="PS50995">
    <property type="entry name" value="HTH_MARR_2"/>
    <property type="match status" value="1"/>
</dbReference>
<dbReference type="InterPro" id="IPR000835">
    <property type="entry name" value="HTH_MarR-typ"/>
</dbReference>
<dbReference type="PANTHER" id="PTHR33164:SF89">
    <property type="entry name" value="MARR FAMILY REGULATORY PROTEIN"/>
    <property type="match status" value="1"/>
</dbReference>
<organism evidence="2 3">
    <name type="scientific">Actinomadura namibiensis</name>
    <dbReference type="NCBI Taxonomy" id="182080"/>
    <lineage>
        <taxon>Bacteria</taxon>
        <taxon>Bacillati</taxon>
        <taxon>Actinomycetota</taxon>
        <taxon>Actinomycetes</taxon>
        <taxon>Streptosporangiales</taxon>
        <taxon>Thermomonosporaceae</taxon>
        <taxon>Actinomadura</taxon>
    </lineage>
</organism>
<comment type="caution">
    <text evidence="2">The sequence shown here is derived from an EMBL/GenBank/DDBJ whole genome shotgun (WGS) entry which is preliminary data.</text>
</comment>
<name>A0A7W3LKP2_ACTNM</name>
<dbReference type="GO" id="GO:0003700">
    <property type="term" value="F:DNA-binding transcription factor activity"/>
    <property type="evidence" value="ECO:0007669"/>
    <property type="project" value="InterPro"/>
</dbReference>
<evidence type="ECO:0000313" key="3">
    <source>
        <dbReference type="Proteomes" id="UP000572680"/>
    </source>
</evidence>
<sequence>MELRDLGLGDLDELGPVAQWPIGRLFALAAQKSGPVFAKLVEHTGVSPSGFLVLRALDGRDGQRPSDLARTLMVSPATLTTVADTLARYGHVERRRDEHDRRVVRLHITETGRGLVAMTAERMQPYFWELYDVVDEADEPAVRRFLLSLITRFDAVLGEIDIDEILKRATSSPTDAPP</sequence>
<dbReference type="InterPro" id="IPR039422">
    <property type="entry name" value="MarR/SlyA-like"/>
</dbReference>
<dbReference type="AlphaFoldDB" id="A0A7W3LKP2"/>
<keyword evidence="3" id="KW-1185">Reference proteome</keyword>